<feature type="domain" description="Reductase C-terminal" evidence="6">
    <location>
        <begin position="314"/>
        <end position="399"/>
    </location>
</feature>
<comment type="caution">
    <text evidence="7">The sequence shown here is derived from an EMBL/GenBank/DDBJ whole genome shotgun (WGS) entry which is preliminary data.</text>
</comment>
<evidence type="ECO:0000313" key="7">
    <source>
        <dbReference type="EMBL" id="GAA1920255.1"/>
    </source>
</evidence>
<evidence type="ECO:0000256" key="4">
    <source>
        <dbReference type="ARBA" id="ARBA00023002"/>
    </source>
</evidence>
<organism evidence="7 8">
    <name type="scientific">Streptomyces sodiiphilus</name>
    <dbReference type="NCBI Taxonomy" id="226217"/>
    <lineage>
        <taxon>Bacteria</taxon>
        <taxon>Bacillati</taxon>
        <taxon>Actinomycetota</taxon>
        <taxon>Actinomycetes</taxon>
        <taxon>Kitasatosporales</taxon>
        <taxon>Streptomycetaceae</taxon>
        <taxon>Streptomyces</taxon>
    </lineage>
</organism>
<dbReference type="Gene3D" id="3.50.50.60">
    <property type="entry name" value="FAD/NAD(P)-binding domain"/>
    <property type="match status" value="2"/>
</dbReference>
<keyword evidence="8" id="KW-1185">Reference proteome</keyword>
<dbReference type="SUPFAM" id="SSF51905">
    <property type="entry name" value="FAD/NAD(P)-binding domain"/>
    <property type="match status" value="1"/>
</dbReference>
<sequence>MEREHVVIAGAGLAGAQTAVQLREQGWRGPITLLGDERHVPYDRPPLSKGLLLGTAGPEAAALEIDFAELGVGLLLEREVTGLRPVDRQVLTTKGPVGYDRLVVATGAAPLELPGTRDVPGVHLLRTLDDAVRLRPVLERRSSLVLVGAGWIGAEVATAARTAGCPVTVVEAADQPLPGLPDRVTEPMRQWYAGCGAVLLTGRRVTAVREGAVELAGGTVLEADAVLVGIGSRPATGWLAGSGVALAPDGSVEADEGLRTTVPGVYAVGDCASYPSARYGRRLLIHHWDNALAGPRTVAAGIRGEHAVHDPVPYFWSEQFQHFVQYTGRHGEGDEPVWRGDPAAGDAAWSVCWLREGALAAVLTVNRPRDMAQARKLIARGARLDPVLAADPGRPLRDAVAAAPGA</sequence>
<dbReference type="InterPro" id="IPR023753">
    <property type="entry name" value="FAD/NAD-binding_dom"/>
</dbReference>
<dbReference type="PRINTS" id="PR00368">
    <property type="entry name" value="FADPNR"/>
</dbReference>
<dbReference type="EMBL" id="BAAAMJ010000030">
    <property type="protein sequence ID" value="GAA1920255.1"/>
    <property type="molecule type" value="Genomic_DNA"/>
</dbReference>
<dbReference type="Pfam" id="PF07992">
    <property type="entry name" value="Pyr_redox_2"/>
    <property type="match status" value="1"/>
</dbReference>
<reference evidence="7 8" key="1">
    <citation type="journal article" date="2019" name="Int. J. Syst. Evol. Microbiol.">
        <title>The Global Catalogue of Microorganisms (GCM) 10K type strain sequencing project: providing services to taxonomists for standard genome sequencing and annotation.</title>
        <authorList>
            <consortium name="The Broad Institute Genomics Platform"/>
            <consortium name="The Broad Institute Genome Sequencing Center for Infectious Disease"/>
            <person name="Wu L."/>
            <person name="Ma J."/>
        </authorList>
    </citation>
    <scope>NUCLEOTIDE SEQUENCE [LARGE SCALE GENOMIC DNA]</scope>
    <source>
        <strain evidence="7 8">JCM 13581</strain>
    </source>
</reference>
<keyword evidence="2" id="KW-0285">Flavoprotein</keyword>
<dbReference type="InterPro" id="IPR050446">
    <property type="entry name" value="FAD-oxidoreductase/Apoptosis"/>
</dbReference>
<dbReference type="SUPFAM" id="SSF55424">
    <property type="entry name" value="FAD/NAD-linked reductases, dimerisation (C-terminal) domain"/>
    <property type="match status" value="1"/>
</dbReference>
<feature type="domain" description="FAD/NAD(P)-binding" evidence="5">
    <location>
        <begin position="5"/>
        <end position="291"/>
    </location>
</feature>
<dbReference type="Proteomes" id="UP001501303">
    <property type="component" value="Unassembled WGS sequence"/>
</dbReference>
<evidence type="ECO:0000313" key="8">
    <source>
        <dbReference type="Proteomes" id="UP001501303"/>
    </source>
</evidence>
<dbReference type="InterPro" id="IPR028202">
    <property type="entry name" value="Reductase_C"/>
</dbReference>
<dbReference type="Gene3D" id="3.30.390.30">
    <property type="match status" value="1"/>
</dbReference>
<dbReference type="InterPro" id="IPR016156">
    <property type="entry name" value="FAD/NAD-linked_Rdtase_dimer_sf"/>
</dbReference>
<dbReference type="RefSeq" id="WP_344262675.1">
    <property type="nucleotide sequence ID" value="NZ_BAAAMJ010000030.1"/>
</dbReference>
<dbReference type="PANTHER" id="PTHR43557:SF2">
    <property type="entry name" value="RIESKE DOMAIN-CONTAINING PROTEIN-RELATED"/>
    <property type="match status" value="1"/>
</dbReference>
<name>A0ABN2PH68_9ACTN</name>
<gene>
    <name evidence="7" type="ORF">GCM10009716_31140</name>
</gene>
<comment type="cofactor">
    <cofactor evidence="1">
        <name>FAD</name>
        <dbReference type="ChEBI" id="CHEBI:57692"/>
    </cofactor>
</comment>
<proteinExistence type="predicted"/>
<evidence type="ECO:0000259" key="5">
    <source>
        <dbReference type="Pfam" id="PF07992"/>
    </source>
</evidence>
<dbReference type="PRINTS" id="PR00469">
    <property type="entry name" value="PNDRDTASEII"/>
</dbReference>
<keyword evidence="4" id="KW-0560">Oxidoreductase</keyword>
<evidence type="ECO:0000256" key="2">
    <source>
        <dbReference type="ARBA" id="ARBA00022630"/>
    </source>
</evidence>
<evidence type="ECO:0000256" key="3">
    <source>
        <dbReference type="ARBA" id="ARBA00022827"/>
    </source>
</evidence>
<evidence type="ECO:0000256" key="1">
    <source>
        <dbReference type="ARBA" id="ARBA00001974"/>
    </source>
</evidence>
<dbReference type="InterPro" id="IPR036188">
    <property type="entry name" value="FAD/NAD-bd_sf"/>
</dbReference>
<evidence type="ECO:0000259" key="6">
    <source>
        <dbReference type="Pfam" id="PF14759"/>
    </source>
</evidence>
<protein>
    <submittedName>
        <fullName evidence="7">FAD-dependent oxidoreductase</fullName>
    </submittedName>
</protein>
<accession>A0ABN2PH68</accession>
<dbReference type="PANTHER" id="PTHR43557">
    <property type="entry name" value="APOPTOSIS-INDUCING FACTOR 1"/>
    <property type="match status" value="1"/>
</dbReference>
<keyword evidence="3" id="KW-0274">FAD</keyword>
<dbReference type="Pfam" id="PF14759">
    <property type="entry name" value="Reductase_C"/>
    <property type="match status" value="1"/>
</dbReference>